<dbReference type="PIRSF" id="PIRSF000887">
    <property type="entry name" value="Pesterase_MJ0037"/>
    <property type="match status" value="1"/>
</dbReference>
<keyword evidence="2" id="KW-0378">Hydrolase</keyword>
<dbReference type="Gene3D" id="3.60.21.10">
    <property type="match status" value="1"/>
</dbReference>
<dbReference type="SUPFAM" id="SSF56300">
    <property type="entry name" value="Metallo-dependent phosphatases"/>
    <property type="match status" value="1"/>
</dbReference>
<dbReference type="PANTHER" id="PTHR39323:SF1">
    <property type="entry name" value="BLR1149 PROTEIN"/>
    <property type="match status" value="1"/>
</dbReference>
<dbReference type="OrthoDB" id="9795838at2"/>
<keyword evidence="2" id="KW-0436">Ligase</keyword>
<name>A0A368MWF1_9FLAO</name>
<protein>
    <submittedName>
        <fullName evidence="2">Ligase-associated DNA damage response endonuclease PdeM</fullName>
        <ecNumber evidence="2">3.1.-.-</ecNumber>
    </submittedName>
</protein>
<sequence>MNKIMKIRTLEIEVLGEILLLCNQKVMFWEAQSMLILSDMHIGKSAHFRKNGIAIPNSVLKNDLNKLDQMISYFGAEQLLINGDILHAGDNTDVDFFCEWKKGIPADFHLIKGNHDRISKELEVKLCLTSIQEQLKAGPFCFVHEFDSQCTDFQITGHIHPGIEIRNKIKNIRLPCFAVTEKQILLPAFSEFTGLDTRNLPSRATFFPLTPNEIFEM</sequence>
<dbReference type="NCBIfam" id="TIGR04123">
    <property type="entry name" value="P_estr_lig_assc"/>
    <property type="match status" value="1"/>
</dbReference>
<dbReference type="GO" id="GO:0004519">
    <property type="term" value="F:endonuclease activity"/>
    <property type="evidence" value="ECO:0007669"/>
    <property type="project" value="UniProtKB-KW"/>
</dbReference>
<dbReference type="Pfam" id="PF00149">
    <property type="entry name" value="Metallophos"/>
    <property type="match status" value="1"/>
</dbReference>
<dbReference type="InterPro" id="IPR004843">
    <property type="entry name" value="Calcineurin-like_PHP"/>
</dbReference>
<feature type="domain" description="Calcineurin-like phosphoesterase" evidence="1">
    <location>
        <begin position="35"/>
        <end position="122"/>
    </location>
</feature>
<evidence type="ECO:0000259" key="1">
    <source>
        <dbReference type="Pfam" id="PF00149"/>
    </source>
</evidence>
<dbReference type="EMBL" id="QPIE01000007">
    <property type="protein sequence ID" value="RCU42346.1"/>
    <property type="molecule type" value="Genomic_DNA"/>
</dbReference>
<dbReference type="Proteomes" id="UP000252172">
    <property type="component" value="Unassembled WGS sequence"/>
</dbReference>
<keyword evidence="3" id="KW-1185">Reference proteome</keyword>
<dbReference type="PANTHER" id="PTHR39323">
    <property type="entry name" value="BLR1149 PROTEIN"/>
    <property type="match status" value="1"/>
</dbReference>
<dbReference type="InterPro" id="IPR029052">
    <property type="entry name" value="Metallo-depent_PP-like"/>
</dbReference>
<organism evidence="2 3">
    <name type="scientific">Chryseobacterium lacus</name>
    <dbReference type="NCBI Taxonomy" id="2058346"/>
    <lineage>
        <taxon>Bacteria</taxon>
        <taxon>Pseudomonadati</taxon>
        <taxon>Bacteroidota</taxon>
        <taxon>Flavobacteriia</taxon>
        <taxon>Flavobacteriales</taxon>
        <taxon>Weeksellaceae</taxon>
        <taxon>Chryseobacterium group</taxon>
        <taxon>Chryseobacterium</taxon>
    </lineage>
</organism>
<keyword evidence="2" id="KW-0540">Nuclease</keyword>
<evidence type="ECO:0000313" key="3">
    <source>
        <dbReference type="Proteomes" id="UP000252172"/>
    </source>
</evidence>
<dbReference type="InterPro" id="IPR026336">
    <property type="entry name" value="PdeM-like"/>
</dbReference>
<dbReference type="AlphaFoldDB" id="A0A368MWF1"/>
<gene>
    <name evidence="2" type="primary">pdeM</name>
    <name evidence="2" type="ORF">DQ356_10500</name>
</gene>
<comment type="caution">
    <text evidence="2">The sequence shown here is derived from an EMBL/GenBank/DDBJ whole genome shotgun (WGS) entry which is preliminary data.</text>
</comment>
<dbReference type="InterPro" id="IPR024173">
    <property type="entry name" value="Pesterase_MJ0037-like"/>
</dbReference>
<keyword evidence="2" id="KW-0255">Endonuclease</keyword>
<evidence type="ECO:0000313" key="2">
    <source>
        <dbReference type="EMBL" id="RCU42346.1"/>
    </source>
</evidence>
<proteinExistence type="predicted"/>
<dbReference type="EC" id="3.1.-.-" evidence="2"/>
<accession>A0A368MWF1</accession>
<reference evidence="2 3" key="1">
    <citation type="submission" date="2018-07" db="EMBL/GenBank/DDBJ databases">
        <title>Chryseobacterium lacus sp. nov., isolated from lake water.</title>
        <authorList>
            <person name="Li C.-M."/>
        </authorList>
    </citation>
    <scope>NUCLEOTIDE SEQUENCE [LARGE SCALE GENOMIC DNA]</scope>
    <source>
        <strain evidence="2 3">YLOS41</strain>
    </source>
</reference>
<dbReference type="GO" id="GO:0016874">
    <property type="term" value="F:ligase activity"/>
    <property type="evidence" value="ECO:0007669"/>
    <property type="project" value="UniProtKB-KW"/>
</dbReference>
<dbReference type="GO" id="GO:0016787">
    <property type="term" value="F:hydrolase activity"/>
    <property type="evidence" value="ECO:0007669"/>
    <property type="project" value="UniProtKB-KW"/>
</dbReference>